<evidence type="ECO:0000313" key="4">
    <source>
        <dbReference type="Proteomes" id="UP000785613"/>
    </source>
</evidence>
<feature type="chain" id="PRO_5045813982" evidence="1">
    <location>
        <begin position="44"/>
        <end position="203"/>
    </location>
</feature>
<feature type="signal peptide" evidence="1">
    <location>
        <begin position="1"/>
        <end position="43"/>
    </location>
</feature>
<feature type="domain" description="DUF2059" evidence="2">
    <location>
        <begin position="132"/>
        <end position="189"/>
    </location>
</feature>
<gene>
    <name evidence="3" type="ORF">F0185_22280</name>
</gene>
<dbReference type="InterPro" id="IPR018637">
    <property type="entry name" value="DUF2059"/>
</dbReference>
<keyword evidence="4" id="KW-1185">Reference proteome</keyword>
<reference evidence="3 4" key="1">
    <citation type="submission" date="2019-09" db="EMBL/GenBank/DDBJ databases">
        <title>Taxonomy of Antarctic Massilia spp.: description of Massilia rubra sp. nov., Massilia aquatica sp. nov., Massilia mucilaginosa sp. nov., Massilia frigida sp. nov. isolated from streams, lakes and regoliths.</title>
        <authorList>
            <person name="Holochova P."/>
            <person name="Sedlacek I."/>
            <person name="Kralova S."/>
            <person name="Maslanova I."/>
            <person name="Busse H.-J."/>
            <person name="Stankova E."/>
            <person name="Vrbovska V."/>
            <person name="Kovarovic V."/>
            <person name="Bartak M."/>
            <person name="Svec P."/>
            <person name="Pantucek R."/>
        </authorList>
    </citation>
    <scope>NUCLEOTIDE SEQUENCE [LARGE SCALE GENOMIC DNA]</scope>
    <source>
        <strain evidence="3 4">CCM 8692</strain>
    </source>
</reference>
<name>A0ABX0LVQ4_9BURK</name>
<dbReference type="Pfam" id="PF09832">
    <property type="entry name" value="DUF2059"/>
    <property type="match status" value="1"/>
</dbReference>
<sequence length="203" mass="22077">MTPALFFLALDLTIHVSIWRVSMKKLTAICCTALALMAAPVFAQTAAIDPATDKATRALLESMGTRKMIKDSFEQMKATMPQMILDNATAVINSNTRLSAKQKKAAIAEATKKVPDVAARLQHVFEEPALVEEMVEAVVPLYASRFTVAEIEQIAAFYRSPVGAKMLAATPQIVNESMQMSQKIMMPRMGKIMQEAAAAATAK</sequence>
<proteinExistence type="predicted"/>
<evidence type="ECO:0000313" key="3">
    <source>
        <dbReference type="EMBL" id="NHZ36301.1"/>
    </source>
</evidence>
<protein>
    <submittedName>
        <fullName evidence="3">DUF2059 domain-containing protein</fullName>
    </submittedName>
</protein>
<comment type="caution">
    <text evidence="3">The sequence shown here is derived from an EMBL/GenBank/DDBJ whole genome shotgun (WGS) entry which is preliminary data.</text>
</comment>
<keyword evidence="1" id="KW-0732">Signal</keyword>
<evidence type="ECO:0000259" key="2">
    <source>
        <dbReference type="Pfam" id="PF09832"/>
    </source>
</evidence>
<dbReference type="EMBL" id="VUYU01000017">
    <property type="protein sequence ID" value="NHZ36301.1"/>
    <property type="molecule type" value="Genomic_DNA"/>
</dbReference>
<accession>A0ABX0LVQ4</accession>
<organism evidence="3 4">
    <name type="scientific">Massilia rubra</name>
    <dbReference type="NCBI Taxonomy" id="2607910"/>
    <lineage>
        <taxon>Bacteria</taxon>
        <taxon>Pseudomonadati</taxon>
        <taxon>Pseudomonadota</taxon>
        <taxon>Betaproteobacteria</taxon>
        <taxon>Burkholderiales</taxon>
        <taxon>Oxalobacteraceae</taxon>
        <taxon>Telluria group</taxon>
        <taxon>Massilia</taxon>
    </lineage>
</organism>
<evidence type="ECO:0000256" key="1">
    <source>
        <dbReference type="SAM" id="SignalP"/>
    </source>
</evidence>
<dbReference type="Proteomes" id="UP000785613">
    <property type="component" value="Unassembled WGS sequence"/>
</dbReference>